<dbReference type="Pfam" id="PF01120">
    <property type="entry name" value="Alpha_L_fucos"/>
    <property type="match status" value="1"/>
</dbReference>
<keyword evidence="4" id="KW-0732">Signal</keyword>
<feature type="domain" description="Glycoside hydrolase family 29 N-terminal" evidence="7">
    <location>
        <begin position="5"/>
        <end position="336"/>
    </location>
</feature>
<dbReference type="Gene3D" id="2.60.40.1180">
    <property type="entry name" value="Golgi alpha-mannosidase II"/>
    <property type="match status" value="1"/>
</dbReference>
<dbReference type="PRINTS" id="PR00741">
    <property type="entry name" value="GLHYDRLASE29"/>
</dbReference>
<evidence type="ECO:0000256" key="1">
    <source>
        <dbReference type="ARBA" id="ARBA00004071"/>
    </source>
</evidence>
<dbReference type="InterPro" id="IPR016286">
    <property type="entry name" value="FUC_metazoa-typ"/>
</dbReference>
<comment type="function">
    <text evidence="1">Alpha-L-fucosidase is responsible for hydrolyzing the alpha-1,6-linked fucose joined to the reducing-end N-acetylglucosamine of the carbohydrate moieties of glycoproteins.</text>
</comment>
<keyword evidence="6" id="KW-0326">Glycosidase</keyword>
<evidence type="ECO:0000256" key="3">
    <source>
        <dbReference type="ARBA" id="ARBA00012662"/>
    </source>
</evidence>
<evidence type="ECO:0000313" key="9">
    <source>
        <dbReference type="Proteomes" id="UP001595851"/>
    </source>
</evidence>
<reference evidence="9" key="1">
    <citation type="journal article" date="2019" name="Int. J. Syst. Evol. Microbiol.">
        <title>The Global Catalogue of Microorganisms (GCM) 10K type strain sequencing project: providing services to taxonomists for standard genome sequencing and annotation.</title>
        <authorList>
            <consortium name="The Broad Institute Genomics Platform"/>
            <consortium name="The Broad Institute Genome Sequencing Center for Infectious Disease"/>
            <person name="Wu L."/>
            <person name="Ma J."/>
        </authorList>
    </citation>
    <scope>NUCLEOTIDE SEQUENCE [LARGE SCALE GENOMIC DNA]</scope>
    <source>
        <strain evidence="9">TBRC 1276</strain>
    </source>
</reference>
<name>A0ABV8GDE1_9ACTN</name>
<dbReference type="Proteomes" id="UP001595851">
    <property type="component" value="Unassembled WGS sequence"/>
</dbReference>
<dbReference type="EC" id="3.2.1.51" evidence="3"/>
<organism evidence="8 9">
    <name type="scientific">Nonomuraea purpurea</name>
    <dbReference type="NCBI Taxonomy" id="1849276"/>
    <lineage>
        <taxon>Bacteria</taxon>
        <taxon>Bacillati</taxon>
        <taxon>Actinomycetota</taxon>
        <taxon>Actinomycetes</taxon>
        <taxon>Streptosporangiales</taxon>
        <taxon>Streptosporangiaceae</taxon>
        <taxon>Nonomuraea</taxon>
    </lineage>
</organism>
<dbReference type="InterPro" id="IPR057739">
    <property type="entry name" value="Glyco_hydro_29_N"/>
</dbReference>
<dbReference type="InterPro" id="IPR000933">
    <property type="entry name" value="Glyco_hydro_29"/>
</dbReference>
<protein>
    <recommendedName>
        <fullName evidence="3">alpha-L-fucosidase</fullName>
        <ecNumber evidence="3">3.2.1.51</ecNumber>
    </recommendedName>
</protein>
<comment type="similarity">
    <text evidence="2">Belongs to the glycosyl hydrolase 29 family.</text>
</comment>
<dbReference type="PANTHER" id="PTHR10030:SF37">
    <property type="entry name" value="ALPHA-L-FUCOSIDASE-RELATED"/>
    <property type="match status" value="1"/>
</dbReference>
<evidence type="ECO:0000256" key="6">
    <source>
        <dbReference type="ARBA" id="ARBA00023295"/>
    </source>
</evidence>
<keyword evidence="5" id="KW-0378">Hydrolase</keyword>
<dbReference type="InterPro" id="IPR017853">
    <property type="entry name" value="GH"/>
</dbReference>
<evidence type="ECO:0000256" key="5">
    <source>
        <dbReference type="ARBA" id="ARBA00022801"/>
    </source>
</evidence>
<keyword evidence="9" id="KW-1185">Reference proteome</keyword>
<evidence type="ECO:0000259" key="7">
    <source>
        <dbReference type="Pfam" id="PF01120"/>
    </source>
</evidence>
<evidence type="ECO:0000313" key="8">
    <source>
        <dbReference type="EMBL" id="MFC4011991.1"/>
    </source>
</evidence>
<sequence>MTEYVWPNDPTVLAKLDWWRDQKFGVIIHWGPYSRLGVFESWTLCQEGDDFMARPDPWSDDPEGYREVYEKLPEGFDAPGFDPEKWAAACAAAGMRYVVFTTKHHDGFAMYDTALSDYKSTNTPLGRDVAGEVFDAFRARGMGVGVYFSKADWHHPDYWVPGRDTPDRYANYRAREEPERWQRFAGFTHGQIEELLSGYGPVDVLWLDAGWVRAPREDLDLPRLAARARELQPGILVVDRDVHGPQEDYRTPEQTVPAEPQPFPWESCITLGPFWYTFGPGETYKPAGEVVHLLCRIVARGGNLLLGIGPDHTGALPVGVYERLAEIGAWLDVHGEAVYGTRPCEPYESEDFVFTRRGDTIYAIGLRTDLDEVRVPVSRIPRSVGLLGHDGPLDWSAEDGAVIVRLPDGHRVSHAFALTLT</sequence>
<evidence type="ECO:0000256" key="4">
    <source>
        <dbReference type="ARBA" id="ARBA00022729"/>
    </source>
</evidence>
<dbReference type="SMART" id="SM00812">
    <property type="entry name" value="Alpha_L_fucos"/>
    <property type="match status" value="1"/>
</dbReference>
<dbReference type="EMBL" id="JBHSBI010000019">
    <property type="protein sequence ID" value="MFC4011991.1"/>
    <property type="molecule type" value="Genomic_DNA"/>
</dbReference>
<accession>A0ABV8GDE1</accession>
<dbReference type="InterPro" id="IPR013780">
    <property type="entry name" value="Glyco_hydro_b"/>
</dbReference>
<comment type="caution">
    <text evidence="8">The sequence shown here is derived from an EMBL/GenBank/DDBJ whole genome shotgun (WGS) entry which is preliminary data.</text>
</comment>
<proteinExistence type="inferred from homology"/>
<dbReference type="Gene3D" id="3.20.20.80">
    <property type="entry name" value="Glycosidases"/>
    <property type="match status" value="1"/>
</dbReference>
<dbReference type="PANTHER" id="PTHR10030">
    <property type="entry name" value="ALPHA-L-FUCOSIDASE"/>
    <property type="match status" value="1"/>
</dbReference>
<dbReference type="PIRSF" id="PIRSF001092">
    <property type="entry name" value="Alpha-L-fucosidase"/>
    <property type="match status" value="1"/>
</dbReference>
<dbReference type="SUPFAM" id="SSF51445">
    <property type="entry name" value="(Trans)glycosidases"/>
    <property type="match status" value="1"/>
</dbReference>
<evidence type="ECO:0000256" key="2">
    <source>
        <dbReference type="ARBA" id="ARBA00007951"/>
    </source>
</evidence>
<gene>
    <name evidence="8" type="ORF">ACFOY2_32490</name>
</gene>
<dbReference type="RefSeq" id="WP_379531920.1">
    <property type="nucleotide sequence ID" value="NZ_JBHSBI010000019.1"/>
</dbReference>